<proteinExistence type="predicted"/>
<accession>A0A8X6LVR4</accession>
<protein>
    <submittedName>
        <fullName evidence="1">Uncharacterized protein</fullName>
    </submittedName>
</protein>
<sequence>MGWQVRQEETFVSSPRGLMIRSTTWLLYHEVCNLYPNQRNDKICYVHSSAQERFELIQFPRIQSGPVRSVERVLAKDGFAYLKTASRNSAQLTTARSE</sequence>
<evidence type="ECO:0000313" key="1">
    <source>
        <dbReference type="EMBL" id="GFR24746.1"/>
    </source>
</evidence>
<dbReference type="Proteomes" id="UP000887116">
    <property type="component" value="Unassembled WGS sequence"/>
</dbReference>
<organism evidence="1 2">
    <name type="scientific">Trichonephila clavata</name>
    <name type="common">Joro spider</name>
    <name type="synonym">Nephila clavata</name>
    <dbReference type="NCBI Taxonomy" id="2740835"/>
    <lineage>
        <taxon>Eukaryota</taxon>
        <taxon>Metazoa</taxon>
        <taxon>Ecdysozoa</taxon>
        <taxon>Arthropoda</taxon>
        <taxon>Chelicerata</taxon>
        <taxon>Arachnida</taxon>
        <taxon>Araneae</taxon>
        <taxon>Araneomorphae</taxon>
        <taxon>Entelegynae</taxon>
        <taxon>Araneoidea</taxon>
        <taxon>Nephilidae</taxon>
        <taxon>Trichonephila</taxon>
    </lineage>
</organism>
<name>A0A8X6LVR4_TRICU</name>
<evidence type="ECO:0000313" key="2">
    <source>
        <dbReference type="Proteomes" id="UP000887116"/>
    </source>
</evidence>
<comment type="caution">
    <text evidence="1">The sequence shown here is derived from an EMBL/GenBank/DDBJ whole genome shotgun (WGS) entry which is preliminary data.</text>
</comment>
<reference evidence="1" key="1">
    <citation type="submission" date="2020-07" db="EMBL/GenBank/DDBJ databases">
        <title>Multicomponent nature underlies the extraordinary mechanical properties of spider dragline silk.</title>
        <authorList>
            <person name="Kono N."/>
            <person name="Nakamura H."/>
            <person name="Mori M."/>
            <person name="Yoshida Y."/>
            <person name="Ohtoshi R."/>
            <person name="Malay A.D."/>
            <person name="Moran D.A.P."/>
            <person name="Tomita M."/>
            <person name="Numata K."/>
            <person name="Arakawa K."/>
        </authorList>
    </citation>
    <scope>NUCLEOTIDE SEQUENCE</scope>
</reference>
<gene>
    <name evidence="1" type="ORF">TNCT_411671</name>
</gene>
<dbReference type="EMBL" id="BMAO01038409">
    <property type="protein sequence ID" value="GFR24746.1"/>
    <property type="molecule type" value="Genomic_DNA"/>
</dbReference>
<keyword evidence="2" id="KW-1185">Reference proteome</keyword>
<dbReference type="AlphaFoldDB" id="A0A8X6LVR4"/>